<dbReference type="InterPro" id="IPR058245">
    <property type="entry name" value="NreC/VraR/RcsB-like_REC"/>
</dbReference>
<protein>
    <submittedName>
        <fullName evidence="6">Response regulator transcription factor</fullName>
    </submittedName>
</protein>
<dbReference type="InterPro" id="IPR001789">
    <property type="entry name" value="Sig_transdc_resp-reg_receiver"/>
</dbReference>
<accession>A0ABT2LIL6</accession>
<dbReference type="SMART" id="SM00448">
    <property type="entry name" value="REC"/>
    <property type="match status" value="1"/>
</dbReference>
<dbReference type="PROSITE" id="PS50110">
    <property type="entry name" value="RESPONSE_REGULATORY"/>
    <property type="match status" value="1"/>
</dbReference>
<evidence type="ECO:0000259" key="4">
    <source>
        <dbReference type="PROSITE" id="PS50043"/>
    </source>
</evidence>
<reference evidence="6 7" key="1">
    <citation type="submission" date="2022-09" db="EMBL/GenBank/DDBJ databases">
        <title>Chelativorans salina sp. nov., a novel slightly halophilic bacterium isolated from a saline lake sediment enrichment.</title>
        <authorList>
            <person name="Gao L."/>
            <person name="Fang B.-Z."/>
            <person name="Li W.-J."/>
        </authorList>
    </citation>
    <scope>NUCLEOTIDE SEQUENCE [LARGE SCALE GENOMIC DNA]</scope>
    <source>
        <strain evidence="6 7">EGI FJ00035</strain>
    </source>
</reference>
<evidence type="ECO:0000259" key="5">
    <source>
        <dbReference type="PROSITE" id="PS50110"/>
    </source>
</evidence>
<dbReference type="Gene3D" id="1.10.10.10">
    <property type="entry name" value="Winged helix-like DNA-binding domain superfamily/Winged helix DNA-binding domain"/>
    <property type="match status" value="1"/>
</dbReference>
<dbReference type="Gene3D" id="3.40.50.2300">
    <property type="match status" value="1"/>
</dbReference>
<evidence type="ECO:0000256" key="1">
    <source>
        <dbReference type="ARBA" id="ARBA00022553"/>
    </source>
</evidence>
<dbReference type="CDD" id="cd06170">
    <property type="entry name" value="LuxR_C_like"/>
    <property type="match status" value="1"/>
</dbReference>
<comment type="caution">
    <text evidence="6">The sequence shown here is derived from an EMBL/GenBank/DDBJ whole genome shotgun (WGS) entry which is preliminary data.</text>
</comment>
<evidence type="ECO:0000256" key="3">
    <source>
        <dbReference type="PROSITE-ProRule" id="PRU00169"/>
    </source>
</evidence>
<feature type="domain" description="HTH luxR-type" evidence="4">
    <location>
        <begin position="158"/>
        <end position="223"/>
    </location>
</feature>
<dbReference type="SUPFAM" id="SSF52172">
    <property type="entry name" value="CheY-like"/>
    <property type="match status" value="1"/>
</dbReference>
<dbReference type="InterPro" id="IPR000792">
    <property type="entry name" value="Tscrpt_reg_LuxR_C"/>
</dbReference>
<dbReference type="PANTHER" id="PTHR45566:SF1">
    <property type="entry name" value="HTH-TYPE TRANSCRIPTIONAL REGULATOR YHJB-RELATED"/>
    <property type="match status" value="1"/>
</dbReference>
<feature type="domain" description="Response regulatory" evidence="5">
    <location>
        <begin position="7"/>
        <end position="124"/>
    </location>
</feature>
<dbReference type="InterPro" id="IPR036388">
    <property type="entry name" value="WH-like_DNA-bd_sf"/>
</dbReference>
<dbReference type="PRINTS" id="PR00038">
    <property type="entry name" value="HTHLUXR"/>
</dbReference>
<dbReference type="SUPFAM" id="SSF46894">
    <property type="entry name" value="C-terminal effector domain of the bipartite response regulators"/>
    <property type="match status" value="1"/>
</dbReference>
<dbReference type="SMART" id="SM00421">
    <property type="entry name" value="HTH_LUXR"/>
    <property type="match status" value="1"/>
</dbReference>
<keyword evidence="2" id="KW-0238">DNA-binding</keyword>
<dbReference type="Pfam" id="PF00196">
    <property type="entry name" value="GerE"/>
    <property type="match status" value="1"/>
</dbReference>
<dbReference type="RefSeq" id="WP_260900758.1">
    <property type="nucleotide sequence ID" value="NZ_JAOCZP010000001.1"/>
</dbReference>
<dbReference type="PROSITE" id="PS50043">
    <property type="entry name" value="HTH_LUXR_2"/>
    <property type="match status" value="1"/>
</dbReference>
<feature type="modified residue" description="4-aspartylphosphate" evidence="3">
    <location>
        <position position="59"/>
    </location>
</feature>
<proteinExistence type="predicted"/>
<keyword evidence="7" id="KW-1185">Reference proteome</keyword>
<sequence length="231" mass="24538">MEAAPPIALIADDDEFFRIALKTILKNELDFAEVIETGSLDEAIEQLSDRDDVALALFDLAMPGMESAASLEAVRDVHEDMRVAVVSASTNRTDILTALAAGVHGYVPKGLGATELATAIRHVLGGAIYVPPAIAGRAPSATDIKVVSSGNEPPGEPDSKAIDFLTPRQREVLILLVEGLSNKEIARKLRLGEGTVKIHMAALFRGLGVRNRQSAAAAGARLLPDLKKEED</sequence>
<evidence type="ECO:0000256" key="2">
    <source>
        <dbReference type="ARBA" id="ARBA00023125"/>
    </source>
</evidence>
<dbReference type="InterPro" id="IPR016032">
    <property type="entry name" value="Sig_transdc_resp-reg_C-effctor"/>
</dbReference>
<dbReference type="InterPro" id="IPR051015">
    <property type="entry name" value="EvgA-like"/>
</dbReference>
<dbReference type="EMBL" id="JAOCZP010000001">
    <property type="protein sequence ID" value="MCT7374370.1"/>
    <property type="molecule type" value="Genomic_DNA"/>
</dbReference>
<dbReference type="PANTHER" id="PTHR45566">
    <property type="entry name" value="HTH-TYPE TRANSCRIPTIONAL REGULATOR YHJB-RELATED"/>
    <property type="match status" value="1"/>
</dbReference>
<keyword evidence="1 3" id="KW-0597">Phosphoprotein</keyword>
<organism evidence="6 7">
    <name type="scientific">Chelativorans salis</name>
    <dbReference type="NCBI Taxonomy" id="2978478"/>
    <lineage>
        <taxon>Bacteria</taxon>
        <taxon>Pseudomonadati</taxon>
        <taxon>Pseudomonadota</taxon>
        <taxon>Alphaproteobacteria</taxon>
        <taxon>Hyphomicrobiales</taxon>
        <taxon>Phyllobacteriaceae</taxon>
        <taxon>Chelativorans</taxon>
    </lineage>
</organism>
<dbReference type="CDD" id="cd17535">
    <property type="entry name" value="REC_NarL-like"/>
    <property type="match status" value="1"/>
</dbReference>
<dbReference type="Pfam" id="PF00072">
    <property type="entry name" value="Response_reg"/>
    <property type="match status" value="1"/>
</dbReference>
<dbReference type="Proteomes" id="UP001320831">
    <property type="component" value="Unassembled WGS sequence"/>
</dbReference>
<name>A0ABT2LIL6_9HYPH</name>
<dbReference type="InterPro" id="IPR011006">
    <property type="entry name" value="CheY-like_superfamily"/>
</dbReference>
<evidence type="ECO:0000313" key="7">
    <source>
        <dbReference type="Proteomes" id="UP001320831"/>
    </source>
</evidence>
<evidence type="ECO:0000313" key="6">
    <source>
        <dbReference type="EMBL" id="MCT7374370.1"/>
    </source>
</evidence>
<gene>
    <name evidence="6" type="ORF">N5A92_04905</name>
</gene>